<evidence type="ECO:0008006" key="3">
    <source>
        <dbReference type="Google" id="ProtNLM"/>
    </source>
</evidence>
<dbReference type="EMBL" id="ALAN01000059">
    <property type="protein sequence ID" value="ETI69029.1"/>
    <property type="molecule type" value="Genomic_DNA"/>
</dbReference>
<evidence type="ECO:0000313" key="1">
    <source>
        <dbReference type="EMBL" id="ETI69029.1"/>
    </source>
</evidence>
<accession>A0AB94IPN7</accession>
<comment type="caution">
    <text evidence="1">The sequence shown here is derived from an EMBL/GenBank/DDBJ whole genome shotgun (WGS) entry which is preliminary data.</text>
</comment>
<sequence>MEFFLSCYDNAFPCEVTLDEENGRYMLRNSDSSGEYFNSPTELVDWIKNNWTEREFTNPKEFIEMIALLEKYICKSPNY</sequence>
<reference evidence="1 2" key="1">
    <citation type="journal article" date="2014" name="Environ. Microbiol.">
        <title>The nitrate-ammonifying and nosZ-carrying bacterium Bacillus vireti is a potent source and sink for nitric and nitrous oxide under high nitrate conditions.</title>
        <authorList>
            <person name="Mania D."/>
            <person name="Heylen K."/>
            <person name="van Spanning R.J."/>
            <person name="Frostegard A."/>
        </authorList>
    </citation>
    <scope>NUCLEOTIDE SEQUENCE [LARGE SCALE GENOMIC DNA]</scope>
    <source>
        <strain evidence="1 2">LMG 21834</strain>
    </source>
</reference>
<keyword evidence="2" id="KW-1185">Reference proteome</keyword>
<dbReference type="AlphaFoldDB" id="A0AB94IPN7"/>
<organism evidence="1 2">
    <name type="scientific">Neobacillus vireti LMG 21834</name>
    <dbReference type="NCBI Taxonomy" id="1131730"/>
    <lineage>
        <taxon>Bacteria</taxon>
        <taxon>Bacillati</taxon>
        <taxon>Bacillota</taxon>
        <taxon>Bacilli</taxon>
        <taxon>Bacillales</taxon>
        <taxon>Bacillaceae</taxon>
        <taxon>Neobacillus</taxon>
    </lineage>
</organism>
<name>A0AB94IPN7_9BACI</name>
<protein>
    <recommendedName>
        <fullName evidence="3">Threonine dehydratase</fullName>
    </recommendedName>
</protein>
<evidence type="ECO:0000313" key="2">
    <source>
        <dbReference type="Proteomes" id="UP000018877"/>
    </source>
</evidence>
<dbReference type="Proteomes" id="UP000018877">
    <property type="component" value="Unassembled WGS sequence"/>
</dbReference>
<gene>
    <name evidence="1" type="ORF">BAVI_09716</name>
</gene>
<proteinExistence type="predicted"/>
<dbReference type="RefSeq" id="WP_024028143.1">
    <property type="nucleotide sequence ID" value="NZ_ALAN01000059.1"/>
</dbReference>